<evidence type="ECO:0000313" key="2">
    <source>
        <dbReference type="Proteomes" id="UP000228380"/>
    </source>
</evidence>
<gene>
    <name evidence="3" type="primary">LOC103695956</name>
</gene>
<protein>
    <submittedName>
        <fullName evidence="3">Uncharacterized protein LOC103695956</fullName>
    </submittedName>
</protein>
<feature type="transmembrane region" description="Helical" evidence="1">
    <location>
        <begin position="12"/>
        <end position="32"/>
    </location>
</feature>
<dbReference type="RefSeq" id="XP_008775636.1">
    <property type="nucleotide sequence ID" value="XM_008777414.4"/>
</dbReference>
<dbReference type="OrthoDB" id="1920930at2759"/>
<dbReference type="Proteomes" id="UP000228380">
    <property type="component" value="Unplaced"/>
</dbReference>
<accession>A0A8B7BFK9</accession>
<proteinExistence type="predicted"/>
<keyword evidence="1" id="KW-0812">Transmembrane</keyword>
<dbReference type="KEGG" id="pda:103695956"/>
<reference evidence="3" key="1">
    <citation type="submission" date="2025-08" db="UniProtKB">
        <authorList>
            <consortium name="RefSeq"/>
        </authorList>
    </citation>
    <scope>IDENTIFICATION</scope>
    <source>
        <tissue evidence="3">Young leaves</tissue>
    </source>
</reference>
<keyword evidence="2" id="KW-1185">Reference proteome</keyword>
<sequence length="140" mass="15714">MILLEGNTLELLVVENCVLLTCFIVLQNFLFISSTSNRRRSFMRASLIMPNFNPLCRILEDNHLSGPNFINGKGNLMIVLTVEKVVHVLKGDAPNLAQDDATGEQKPTYDKWYEANDPTRCYILASMTNVESKAGLHISK</sequence>
<dbReference type="GeneID" id="103695956"/>
<organism evidence="2 3">
    <name type="scientific">Phoenix dactylifera</name>
    <name type="common">Date palm</name>
    <dbReference type="NCBI Taxonomy" id="42345"/>
    <lineage>
        <taxon>Eukaryota</taxon>
        <taxon>Viridiplantae</taxon>
        <taxon>Streptophyta</taxon>
        <taxon>Embryophyta</taxon>
        <taxon>Tracheophyta</taxon>
        <taxon>Spermatophyta</taxon>
        <taxon>Magnoliopsida</taxon>
        <taxon>Liliopsida</taxon>
        <taxon>Arecaceae</taxon>
        <taxon>Coryphoideae</taxon>
        <taxon>Phoeniceae</taxon>
        <taxon>Phoenix</taxon>
    </lineage>
</organism>
<evidence type="ECO:0000313" key="3">
    <source>
        <dbReference type="RefSeq" id="XP_008775636.1"/>
    </source>
</evidence>
<keyword evidence="1" id="KW-1133">Transmembrane helix</keyword>
<dbReference type="AlphaFoldDB" id="A0A8B7BFK9"/>
<keyword evidence="1" id="KW-0472">Membrane</keyword>
<name>A0A8B7BFK9_PHODC</name>
<evidence type="ECO:0000256" key="1">
    <source>
        <dbReference type="SAM" id="Phobius"/>
    </source>
</evidence>